<keyword evidence="8" id="KW-0175">Coiled coil</keyword>
<keyword evidence="6" id="KW-0206">Cytoskeleton</keyword>
<dbReference type="Pfam" id="PF00069">
    <property type="entry name" value="Pkinase"/>
    <property type="match status" value="1"/>
</dbReference>
<keyword evidence="5" id="KW-0009">Actin-binding</keyword>
<comment type="subcellular location">
    <subcellularLocation>
        <location evidence="2">Cell projection</location>
    </subcellularLocation>
    <subcellularLocation>
        <location evidence="1">Cytoplasm</location>
        <location evidence="1">Cytoskeleton</location>
    </subcellularLocation>
</comment>
<dbReference type="InterPro" id="IPR008271">
    <property type="entry name" value="Ser/Thr_kinase_AS"/>
</dbReference>
<keyword evidence="4" id="KW-0677">Repeat</keyword>
<evidence type="ECO:0000256" key="1">
    <source>
        <dbReference type="ARBA" id="ARBA00004245"/>
    </source>
</evidence>
<dbReference type="PROSITE" id="PS50011">
    <property type="entry name" value="PROTEIN_KINASE_DOM"/>
    <property type="match status" value="1"/>
</dbReference>
<feature type="coiled-coil region" evidence="8">
    <location>
        <begin position="47"/>
        <end position="74"/>
    </location>
</feature>
<dbReference type="GO" id="GO:0003779">
    <property type="term" value="F:actin binding"/>
    <property type="evidence" value="ECO:0007669"/>
    <property type="project" value="UniProtKB-KW"/>
</dbReference>
<evidence type="ECO:0000256" key="3">
    <source>
        <dbReference type="ARBA" id="ARBA00022490"/>
    </source>
</evidence>
<evidence type="ECO:0000256" key="4">
    <source>
        <dbReference type="ARBA" id="ARBA00022737"/>
    </source>
</evidence>
<evidence type="ECO:0000313" key="10">
    <source>
        <dbReference type="EMBL" id="KAK7081388.1"/>
    </source>
</evidence>
<sequence>MAYEGLSKHLDFHNLPDPGTRFNLKGVIAAGTYAEVREALDTENDNRKVAIKMIENIKENLEEIEEEYRVLWELPSHENLPKFYGIFLKKQGNVNDHQIWFVMEYLSHGTVSELARMYQMNNERMSETIISYILKEIIKAIQHLHANHVLHRDVKGMNIVLNDEGKVKLLDFGKWTGNEWTRKNAWLWVLKICSDA</sequence>
<evidence type="ECO:0000259" key="9">
    <source>
        <dbReference type="PROSITE" id="PS50011"/>
    </source>
</evidence>
<reference evidence="10 11" key="1">
    <citation type="submission" date="2023-11" db="EMBL/GenBank/DDBJ databases">
        <title>Halocaridina rubra genome assembly.</title>
        <authorList>
            <person name="Smith C."/>
        </authorList>
    </citation>
    <scope>NUCLEOTIDE SEQUENCE [LARGE SCALE GENOMIC DNA]</scope>
    <source>
        <strain evidence="10">EP-1</strain>
        <tissue evidence="10">Whole</tissue>
    </source>
</reference>
<dbReference type="Gene3D" id="1.10.510.10">
    <property type="entry name" value="Transferase(Phosphotransferase) domain 1"/>
    <property type="match status" value="1"/>
</dbReference>
<dbReference type="InterPro" id="IPR052409">
    <property type="entry name" value="Myosin-III_kinase_activity"/>
</dbReference>
<dbReference type="PANTHER" id="PTHR46256">
    <property type="entry name" value="AGAP011099-PA"/>
    <property type="match status" value="1"/>
</dbReference>
<dbReference type="PROSITE" id="PS00108">
    <property type="entry name" value="PROTEIN_KINASE_ST"/>
    <property type="match status" value="1"/>
</dbReference>
<dbReference type="GO" id="GO:0005524">
    <property type="term" value="F:ATP binding"/>
    <property type="evidence" value="ECO:0007669"/>
    <property type="project" value="InterPro"/>
</dbReference>
<dbReference type="GO" id="GO:0000146">
    <property type="term" value="F:microfilament motor activity"/>
    <property type="evidence" value="ECO:0007669"/>
    <property type="project" value="TreeGrafter"/>
</dbReference>
<evidence type="ECO:0000256" key="7">
    <source>
        <dbReference type="ARBA" id="ARBA00023273"/>
    </source>
</evidence>
<dbReference type="GO" id="GO:0042995">
    <property type="term" value="C:cell projection"/>
    <property type="evidence" value="ECO:0007669"/>
    <property type="project" value="UniProtKB-SubCell"/>
</dbReference>
<evidence type="ECO:0000256" key="5">
    <source>
        <dbReference type="ARBA" id="ARBA00023203"/>
    </source>
</evidence>
<dbReference type="SUPFAM" id="SSF56112">
    <property type="entry name" value="Protein kinase-like (PK-like)"/>
    <property type="match status" value="1"/>
</dbReference>
<organism evidence="10 11">
    <name type="scientific">Halocaridina rubra</name>
    <name type="common">Hawaiian red shrimp</name>
    <dbReference type="NCBI Taxonomy" id="373956"/>
    <lineage>
        <taxon>Eukaryota</taxon>
        <taxon>Metazoa</taxon>
        <taxon>Ecdysozoa</taxon>
        <taxon>Arthropoda</taxon>
        <taxon>Crustacea</taxon>
        <taxon>Multicrustacea</taxon>
        <taxon>Malacostraca</taxon>
        <taxon>Eumalacostraca</taxon>
        <taxon>Eucarida</taxon>
        <taxon>Decapoda</taxon>
        <taxon>Pleocyemata</taxon>
        <taxon>Caridea</taxon>
        <taxon>Atyoidea</taxon>
        <taxon>Atyidae</taxon>
        <taxon>Halocaridina</taxon>
    </lineage>
</organism>
<dbReference type="Proteomes" id="UP001381693">
    <property type="component" value="Unassembled WGS sequence"/>
</dbReference>
<evidence type="ECO:0000256" key="2">
    <source>
        <dbReference type="ARBA" id="ARBA00004316"/>
    </source>
</evidence>
<dbReference type="EMBL" id="JAXCGZ010005021">
    <property type="protein sequence ID" value="KAK7081388.1"/>
    <property type="molecule type" value="Genomic_DNA"/>
</dbReference>
<dbReference type="GO" id="GO:0004674">
    <property type="term" value="F:protein serine/threonine kinase activity"/>
    <property type="evidence" value="ECO:0007669"/>
    <property type="project" value="TreeGrafter"/>
</dbReference>
<keyword evidence="7" id="KW-0966">Cell projection</keyword>
<comment type="caution">
    <text evidence="10">The sequence shown here is derived from an EMBL/GenBank/DDBJ whole genome shotgun (WGS) entry which is preliminary data.</text>
</comment>
<dbReference type="AlphaFoldDB" id="A0AAN8XJH5"/>
<dbReference type="Gene3D" id="3.30.200.20">
    <property type="entry name" value="Phosphorylase Kinase, domain 1"/>
    <property type="match status" value="1"/>
</dbReference>
<dbReference type="InterPro" id="IPR011009">
    <property type="entry name" value="Kinase-like_dom_sf"/>
</dbReference>
<accession>A0AAN8XJH5</accession>
<name>A0AAN8XJH5_HALRR</name>
<dbReference type="GO" id="GO:0005856">
    <property type="term" value="C:cytoskeleton"/>
    <property type="evidence" value="ECO:0007669"/>
    <property type="project" value="UniProtKB-SubCell"/>
</dbReference>
<gene>
    <name evidence="10" type="ORF">SK128_003739</name>
</gene>
<dbReference type="PANTHER" id="PTHR46256:SF2">
    <property type="entry name" value="NEITHER INACTIVATION NOR AFTERPOTENTIAL PROTEIN C"/>
    <property type="match status" value="1"/>
</dbReference>
<protein>
    <recommendedName>
        <fullName evidence="9">Protein kinase domain-containing protein</fullName>
    </recommendedName>
</protein>
<dbReference type="SMART" id="SM00220">
    <property type="entry name" value="S_TKc"/>
    <property type="match status" value="1"/>
</dbReference>
<evidence type="ECO:0000256" key="8">
    <source>
        <dbReference type="SAM" id="Coils"/>
    </source>
</evidence>
<feature type="domain" description="Protein kinase" evidence="9">
    <location>
        <begin position="22"/>
        <end position="196"/>
    </location>
</feature>
<dbReference type="GO" id="GO:0030832">
    <property type="term" value="P:regulation of actin filament length"/>
    <property type="evidence" value="ECO:0007669"/>
    <property type="project" value="TreeGrafter"/>
</dbReference>
<dbReference type="InterPro" id="IPR000719">
    <property type="entry name" value="Prot_kinase_dom"/>
</dbReference>
<proteinExistence type="predicted"/>
<keyword evidence="11" id="KW-1185">Reference proteome</keyword>
<evidence type="ECO:0000313" key="11">
    <source>
        <dbReference type="Proteomes" id="UP001381693"/>
    </source>
</evidence>
<keyword evidence="3" id="KW-0963">Cytoplasm</keyword>
<evidence type="ECO:0000256" key="6">
    <source>
        <dbReference type="ARBA" id="ARBA00023212"/>
    </source>
</evidence>